<name>A0A0D0DPW5_9AGAM</name>
<proteinExistence type="predicted"/>
<keyword evidence="1" id="KW-1133">Transmembrane helix</keyword>
<protein>
    <submittedName>
        <fullName evidence="2">Unplaced genomic scaffold scaffold_1037, whole genome shotgun sequence</fullName>
    </submittedName>
</protein>
<gene>
    <name evidence="2" type="ORF">PAXRUDRAFT_833061</name>
</gene>
<dbReference type="EMBL" id="KN825859">
    <property type="protein sequence ID" value="KIK81140.1"/>
    <property type="molecule type" value="Genomic_DNA"/>
</dbReference>
<keyword evidence="1" id="KW-0812">Transmembrane</keyword>
<reference evidence="2 3" key="1">
    <citation type="submission" date="2014-04" db="EMBL/GenBank/DDBJ databases">
        <authorList>
            <consortium name="DOE Joint Genome Institute"/>
            <person name="Kuo A."/>
            <person name="Kohler A."/>
            <person name="Jargeat P."/>
            <person name="Nagy L.G."/>
            <person name="Floudas D."/>
            <person name="Copeland A."/>
            <person name="Barry K.W."/>
            <person name="Cichocki N."/>
            <person name="Veneault-Fourrey C."/>
            <person name="LaButti K."/>
            <person name="Lindquist E.A."/>
            <person name="Lipzen A."/>
            <person name="Lundell T."/>
            <person name="Morin E."/>
            <person name="Murat C."/>
            <person name="Sun H."/>
            <person name="Tunlid A."/>
            <person name="Henrissat B."/>
            <person name="Grigoriev I.V."/>
            <person name="Hibbett D.S."/>
            <person name="Martin F."/>
            <person name="Nordberg H.P."/>
            <person name="Cantor M.N."/>
            <person name="Hua S.X."/>
        </authorList>
    </citation>
    <scope>NUCLEOTIDE SEQUENCE [LARGE SCALE GENOMIC DNA]</scope>
    <source>
        <strain evidence="2 3">Ve08.2h10</strain>
    </source>
</reference>
<evidence type="ECO:0000313" key="3">
    <source>
        <dbReference type="Proteomes" id="UP000054538"/>
    </source>
</evidence>
<organism evidence="2 3">
    <name type="scientific">Paxillus rubicundulus Ve08.2h10</name>
    <dbReference type="NCBI Taxonomy" id="930991"/>
    <lineage>
        <taxon>Eukaryota</taxon>
        <taxon>Fungi</taxon>
        <taxon>Dikarya</taxon>
        <taxon>Basidiomycota</taxon>
        <taxon>Agaricomycotina</taxon>
        <taxon>Agaricomycetes</taxon>
        <taxon>Agaricomycetidae</taxon>
        <taxon>Boletales</taxon>
        <taxon>Paxilineae</taxon>
        <taxon>Paxillaceae</taxon>
        <taxon>Paxillus</taxon>
    </lineage>
</organism>
<dbReference type="HOGENOM" id="CLU_2776662_0_0_1"/>
<reference evidence="3" key="2">
    <citation type="submission" date="2015-01" db="EMBL/GenBank/DDBJ databases">
        <title>Evolutionary Origins and Diversification of the Mycorrhizal Mutualists.</title>
        <authorList>
            <consortium name="DOE Joint Genome Institute"/>
            <consortium name="Mycorrhizal Genomics Consortium"/>
            <person name="Kohler A."/>
            <person name="Kuo A."/>
            <person name="Nagy L.G."/>
            <person name="Floudas D."/>
            <person name="Copeland A."/>
            <person name="Barry K.W."/>
            <person name="Cichocki N."/>
            <person name="Veneault-Fourrey C."/>
            <person name="LaButti K."/>
            <person name="Lindquist E.A."/>
            <person name="Lipzen A."/>
            <person name="Lundell T."/>
            <person name="Morin E."/>
            <person name="Murat C."/>
            <person name="Riley R."/>
            <person name="Ohm R."/>
            <person name="Sun H."/>
            <person name="Tunlid A."/>
            <person name="Henrissat B."/>
            <person name="Grigoriev I.V."/>
            <person name="Hibbett D.S."/>
            <person name="Martin F."/>
        </authorList>
    </citation>
    <scope>NUCLEOTIDE SEQUENCE [LARGE SCALE GENOMIC DNA]</scope>
    <source>
        <strain evidence="3">Ve08.2h10</strain>
    </source>
</reference>
<feature type="transmembrane region" description="Helical" evidence="1">
    <location>
        <begin position="26"/>
        <end position="53"/>
    </location>
</feature>
<sequence length="69" mass="7609">MAMEAYIQEVIVPRLSPSSPPLVGQVALFSAIAAIAVVFFASCEVNGFIWFFAGRELRTLTRFICKVVE</sequence>
<evidence type="ECO:0000313" key="2">
    <source>
        <dbReference type="EMBL" id="KIK81140.1"/>
    </source>
</evidence>
<keyword evidence="1" id="KW-0472">Membrane</keyword>
<dbReference type="InParanoid" id="A0A0D0DPW5"/>
<dbReference type="AlphaFoldDB" id="A0A0D0DPW5"/>
<dbReference type="Proteomes" id="UP000054538">
    <property type="component" value="Unassembled WGS sequence"/>
</dbReference>
<accession>A0A0D0DPW5</accession>
<keyword evidence="3" id="KW-1185">Reference proteome</keyword>
<evidence type="ECO:0000256" key="1">
    <source>
        <dbReference type="SAM" id="Phobius"/>
    </source>
</evidence>